<dbReference type="AlphaFoldDB" id="A0A414FY63"/>
<evidence type="ECO:0000313" key="3">
    <source>
        <dbReference type="Proteomes" id="UP000286050"/>
    </source>
</evidence>
<feature type="transmembrane region" description="Helical" evidence="1">
    <location>
        <begin position="47"/>
        <end position="65"/>
    </location>
</feature>
<dbReference type="EMBL" id="QSJI01000002">
    <property type="protein sequence ID" value="RHD56462.1"/>
    <property type="molecule type" value="Genomic_DNA"/>
</dbReference>
<organism evidence="2 3">
    <name type="scientific">Collinsella intestinalis</name>
    <dbReference type="NCBI Taxonomy" id="147207"/>
    <lineage>
        <taxon>Bacteria</taxon>
        <taxon>Bacillati</taxon>
        <taxon>Actinomycetota</taxon>
        <taxon>Coriobacteriia</taxon>
        <taxon>Coriobacteriales</taxon>
        <taxon>Coriobacteriaceae</taxon>
        <taxon>Collinsella</taxon>
    </lineage>
</organism>
<keyword evidence="1" id="KW-0812">Transmembrane</keyword>
<keyword evidence="1" id="KW-1133">Transmembrane helix</keyword>
<proteinExistence type="predicted"/>
<feature type="transmembrane region" description="Helical" evidence="1">
    <location>
        <begin position="77"/>
        <end position="98"/>
    </location>
</feature>
<reference evidence="2 3" key="1">
    <citation type="submission" date="2018-08" db="EMBL/GenBank/DDBJ databases">
        <title>A genome reference for cultivated species of the human gut microbiota.</title>
        <authorList>
            <person name="Zou Y."/>
            <person name="Xue W."/>
            <person name="Luo G."/>
        </authorList>
    </citation>
    <scope>NUCLEOTIDE SEQUENCE [LARGE SCALE GENOMIC DNA]</scope>
    <source>
        <strain evidence="2 3">AM30-5LB</strain>
    </source>
</reference>
<protein>
    <submittedName>
        <fullName evidence="2">Uncharacterized protein</fullName>
    </submittedName>
</protein>
<dbReference type="Proteomes" id="UP000286050">
    <property type="component" value="Unassembled WGS sequence"/>
</dbReference>
<comment type="caution">
    <text evidence="2">The sequence shown here is derived from an EMBL/GenBank/DDBJ whole genome shotgun (WGS) entry which is preliminary data.</text>
</comment>
<gene>
    <name evidence="2" type="ORF">DW787_02610</name>
</gene>
<keyword evidence="1" id="KW-0472">Membrane</keyword>
<evidence type="ECO:0000313" key="2">
    <source>
        <dbReference type="EMBL" id="RHD56462.1"/>
    </source>
</evidence>
<accession>A0A414FY63</accession>
<evidence type="ECO:0000256" key="1">
    <source>
        <dbReference type="SAM" id="Phobius"/>
    </source>
</evidence>
<name>A0A414FY63_9ACTN</name>
<sequence length="155" mass="16867">MCAAGFGIAQYFVILFKGVPIVPMDLLSLKTAGAIAAGYGYVLTSNMIKVLCTTVISLYALSFVRPGARHESCKVRVGLAFASLFVGVALVSGLATFFNGAKLEERVGVGYDRWMPINTYQALGFVLTFIEIAQDLEIPEPEEYDRGKRKLSSRT</sequence>